<feature type="chain" id="PRO_5005672271" evidence="1">
    <location>
        <begin position="28"/>
        <end position="430"/>
    </location>
</feature>
<keyword evidence="3" id="KW-1185">Reference proteome</keyword>
<evidence type="ECO:0000313" key="3">
    <source>
        <dbReference type="Proteomes" id="UP000002630"/>
    </source>
</evidence>
<feature type="signal peptide" evidence="1">
    <location>
        <begin position="1"/>
        <end position="27"/>
    </location>
</feature>
<keyword evidence="1" id="KW-0732">Signal</keyword>
<sequence>MMEPKTSSMGIAPAVALLALALQGAAAQEEDGRSTRPLPYKKWRTNPKMVVFGDSQSDTGRRYNAPASYVFEGIGVYPWPKLYEAPDSESKFRAFLPGAGSMTNGKMWPEWLNVPQELNFATATASATETFRTRENCEGYTGEGEDLPTGTLDEQITRYFNDADLHETADYTHIIYIGNEDLNSHSAATARYSIGGEGYVDPYVPFDMLFDVADDGTVTSTHVHIIAELAESWRSGIARLIDAGVTGTILLGNIGNPEGLSSYIGTPLGEIVRSIALTIRAEAQAVADEFPDQVRILDNYTLFSAIVDTPEIFENLGFVAPEGSFLSDPCLDLDFAVDYLGEVAGTQALRPVGCQEECALCADNTSPCGTCFEGNPSGQVCSDPDSRLFWGSRYFSTAFHHILGEAIRQCSKDSPNYDRPVVLELCGSSR</sequence>
<accession>D8LCE7</accession>
<name>D8LCE7_ECTSI</name>
<dbReference type="InParanoid" id="D8LCE7"/>
<protein>
    <submittedName>
        <fullName evidence="2">Uncharacterized protein</fullName>
    </submittedName>
</protein>
<evidence type="ECO:0000313" key="2">
    <source>
        <dbReference type="EMBL" id="CBN78183.1"/>
    </source>
</evidence>
<evidence type="ECO:0000256" key="1">
    <source>
        <dbReference type="SAM" id="SignalP"/>
    </source>
</evidence>
<proteinExistence type="predicted"/>
<dbReference type="InterPro" id="IPR036514">
    <property type="entry name" value="SGNH_hydro_sf"/>
</dbReference>
<dbReference type="EMBL" id="FN647715">
    <property type="protein sequence ID" value="CBN78183.1"/>
    <property type="molecule type" value="Genomic_DNA"/>
</dbReference>
<reference evidence="2 3" key="1">
    <citation type="journal article" date="2010" name="Nature">
        <title>The Ectocarpus genome and the independent evolution of multicellularity in brown algae.</title>
        <authorList>
            <person name="Cock J.M."/>
            <person name="Sterck L."/>
            <person name="Rouze P."/>
            <person name="Scornet D."/>
            <person name="Allen A.E."/>
            <person name="Amoutzias G."/>
            <person name="Anthouard V."/>
            <person name="Artiguenave F."/>
            <person name="Aury J.M."/>
            <person name="Badger J.H."/>
            <person name="Beszteri B."/>
            <person name="Billiau K."/>
            <person name="Bonnet E."/>
            <person name="Bothwell J.H."/>
            <person name="Bowler C."/>
            <person name="Boyen C."/>
            <person name="Brownlee C."/>
            <person name="Carrano C.J."/>
            <person name="Charrier B."/>
            <person name="Cho G.Y."/>
            <person name="Coelho S.M."/>
            <person name="Collen J."/>
            <person name="Corre E."/>
            <person name="Da Silva C."/>
            <person name="Delage L."/>
            <person name="Delaroque N."/>
            <person name="Dittami S.M."/>
            <person name="Doulbeau S."/>
            <person name="Elias M."/>
            <person name="Farnham G."/>
            <person name="Gachon C.M."/>
            <person name="Gschloessl B."/>
            <person name="Heesch S."/>
            <person name="Jabbari K."/>
            <person name="Jubin C."/>
            <person name="Kawai H."/>
            <person name="Kimura K."/>
            <person name="Kloareg B."/>
            <person name="Kupper F.C."/>
            <person name="Lang D."/>
            <person name="Le Bail A."/>
            <person name="Leblanc C."/>
            <person name="Lerouge P."/>
            <person name="Lohr M."/>
            <person name="Lopez P.J."/>
            <person name="Martens C."/>
            <person name="Maumus F."/>
            <person name="Michel G."/>
            <person name="Miranda-Saavedra D."/>
            <person name="Morales J."/>
            <person name="Moreau H."/>
            <person name="Motomura T."/>
            <person name="Nagasato C."/>
            <person name="Napoli C.A."/>
            <person name="Nelson D.R."/>
            <person name="Nyvall-Collen P."/>
            <person name="Peters A.F."/>
            <person name="Pommier C."/>
            <person name="Potin P."/>
            <person name="Poulain J."/>
            <person name="Quesneville H."/>
            <person name="Read B."/>
            <person name="Rensing S.A."/>
            <person name="Ritter A."/>
            <person name="Rousvoal S."/>
            <person name="Samanta M."/>
            <person name="Samson G."/>
            <person name="Schroeder D.C."/>
            <person name="Segurens B."/>
            <person name="Strittmatter M."/>
            <person name="Tonon T."/>
            <person name="Tregear J.W."/>
            <person name="Valentin K."/>
            <person name="von Dassow P."/>
            <person name="Yamagishi T."/>
            <person name="Van de Peer Y."/>
            <person name="Wincker P."/>
        </authorList>
    </citation>
    <scope>NUCLEOTIDE SEQUENCE [LARGE SCALE GENOMIC DNA]</scope>
    <source>
        <strain evidence="3">Ec32 / CCAP1310/4</strain>
    </source>
</reference>
<gene>
    <name evidence="2" type="ORF">Esi_0103_0021</name>
</gene>
<dbReference type="AlphaFoldDB" id="D8LCE7"/>
<dbReference type="Proteomes" id="UP000002630">
    <property type="component" value="Linkage Group LG27"/>
</dbReference>
<dbReference type="OrthoDB" id="1600564at2759"/>
<dbReference type="Gene3D" id="3.40.50.1110">
    <property type="entry name" value="SGNH hydrolase"/>
    <property type="match status" value="1"/>
</dbReference>
<organism evidence="2 3">
    <name type="scientific">Ectocarpus siliculosus</name>
    <name type="common">Brown alga</name>
    <name type="synonym">Conferva siliculosa</name>
    <dbReference type="NCBI Taxonomy" id="2880"/>
    <lineage>
        <taxon>Eukaryota</taxon>
        <taxon>Sar</taxon>
        <taxon>Stramenopiles</taxon>
        <taxon>Ochrophyta</taxon>
        <taxon>PX clade</taxon>
        <taxon>Phaeophyceae</taxon>
        <taxon>Ectocarpales</taxon>
        <taxon>Ectocarpaceae</taxon>
        <taxon>Ectocarpus</taxon>
    </lineage>
</organism>
<dbReference type="EMBL" id="FN649752">
    <property type="protein sequence ID" value="CBN78183.1"/>
    <property type="molecule type" value="Genomic_DNA"/>
</dbReference>